<dbReference type="GeneID" id="98152248"/>
<dbReference type="InterPro" id="IPR019542">
    <property type="entry name" value="Enhancer_polycomb-like_N"/>
</dbReference>
<proteinExistence type="predicted"/>
<reference evidence="2 3" key="1">
    <citation type="submission" date="2024-07" db="EMBL/GenBank/DDBJ databases">
        <title>Section-level genome sequencing and comparative genomics of Aspergillus sections Usti and Cavernicolus.</title>
        <authorList>
            <consortium name="Lawrence Berkeley National Laboratory"/>
            <person name="Nybo J.L."/>
            <person name="Vesth T.C."/>
            <person name="Theobald S."/>
            <person name="Frisvad J.C."/>
            <person name="Larsen T.O."/>
            <person name="Kjaerboelling I."/>
            <person name="Rothschild-Mancinelli K."/>
            <person name="Lyhne E.K."/>
            <person name="Kogle M.E."/>
            <person name="Barry K."/>
            <person name="Clum A."/>
            <person name="Na H."/>
            <person name="Ledsgaard L."/>
            <person name="Lin J."/>
            <person name="Lipzen A."/>
            <person name="Kuo A."/>
            <person name="Riley R."/>
            <person name="Mondo S."/>
            <person name="LaButti K."/>
            <person name="Haridas S."/>
            <person name="Pangalinan J."/>
            <person name="Salamov A.A."/>
            <person name="Simmons B.A."/>
            <person name="Magnuson J.K."/>
            <person name="Chen J."/>
            <person name="Drula E."/>
            <person name="Henrissat B."/>
            <person name="Wiebenga A."/>
            <person name="Lubbers R.J."/>
            <person name="Gomes A.C."/>
            <person name="Macurrencykelacurrency M.R."/>
            <person name="Stajich J."/>
            <person name="Grigoriev I.V."/>
            <person name="Mortensen U.H."/>
            <person name="De vries R.P."/>
            <person name="Baker S.E."/>
            <person name="Andersen M.R."/>
        </authorList>
    </citation>
    <scope>NUCLEOTIDE SEQUENCE [LARGE SCALE GENOMIC DNA]</scope>
    <source>
        <strain evidence="2 3">CBS 756.74</strain>
    </source>
</reference>
<dbReference type="RefSeq" id="XP_070894484.1">
    <property type="nucleotide sequence ID" value="XM_071037084.1"/>
</dbReference>
<gene>
    <name evidence="2" type="ORF">BJX68DRAFT_173135</name>
</gene>
<sequence>MASVGYQESDLFLRHGRRLIRMAESAQEDDLNIGNPVAGEGEVNSTVGRVEYDMDEQDETWLEEYTRNGEKTSLNSSPPSSKSQ</sequence>
<dbReference type="Pfam" id="PF10513">
    <property type="entry name" value="EPL1"/>
    <property type="match status" value="1"/>
</dbReference>
<protein>
    <recommendedName>
        <fullName evidence="1">Enhancer of polycomb-like N-terminal domain-containing protein</fullName>
    </recommendedName>
</protein>
<accession>A0ABR4JMN0</accession>
<evidence type="ECO:0000313" key="2">
    <source>
        <dbReference type="EMBL" id="KAL2841298.1"/>
    </source>
</evidence>
<dbReference type="EMBL" id="JBFXLR010000058">
    <property type="protein sequence ID" value="KAL2841298.1"/>
    <property type="molecule type" value="Genomic_DNA"/>
</dbReference>
<feature type="domain" description="Enhancer of polycomb-like N-terminal" evidence="1">
    <location>
        <begin position="12"/>
        <end position="71"/>
    </location>
</feature>
<comment type="caution">
    <text evidence="2">The sequence shown here is derived from an EMBL/GenBank/DDBJ whole genome shotgun (WGS) entry which is preliminary data.</text>
</comment>
<organism evidence="2 3">
    <name type="scientific">Aspergillus pseudodeflectus</name>
    <dbReference type="NCBI Taxonomy" id="176178"/>
    <lineage>
        <taxon>Eukaryota</taxon>
        <taxon>Fungi</taxon>
        <taxon>Dikarya</taxon>
        <taxon>Ascomycota</taxon>
        <taxon>Pezizomycotina</taxon>
        <taxon>Eurotiomycetes</taxon>
        <taxon>Eurotiomycetidae</taxon>
        <taxon>Eurotiales</taxon>
        <taxon>Aspergillaceae</taxon>
        <taxon>Aspergillus</taxon>
        <taxon>Aspergillus subgen. Nidulantes</taxon>
    </lineage>
</organism>
<name>A0ABR4JMN0_9EURO</name>
<dbReference type="Proteomes" id="UP001610444">
    <property type="component" value="Unassembled WGS sequence"/>
</dbReference>
<evidence type="ECO:0000313" key="3">
    <source>
        <dbReference type="Proteomes" id="UP001610444"/>
    </source>
</evidence>
<evidence type="ECO:0000259" key="1">
    <source>
        <dbReference type="Pfam" id="PF10513"/>
    </source>
</evidence>
<keyword evidence="3" id="KW-1185">Reference proteome</keyword>